<name>S5AIG2_9ALTE</name>
<dbReference type="PATRIC" id="fig|1300253.3.peg.4736"/>
<dbReference type="AlphaFoldDB" id="S5AIG2"/>
<dbReference type="EMBL" id="CP004847">
    <property type="protein sequence ID" value="AGP79972.1"/>
    <property type="molecule type" value="Genomic_DNA"/>
</dbReference>
<evidence type="ECO:0000313" key="2">
    <source>
        <dbReference type="Proteomes" id="UP000014909"/>
    </source>
</evidence>
<geneLocation type="plasmid" evidence="1">
    <name>unnamed</name>
</geneLocation>
<keyword evidence="1" id="KW-0614">Plasmid</keyword>
<evidence type="ECO:0000313" key="1">
    <source>
        <dbReference type="EMBL" id="AGP79972.1"/>
    </source>
</evidence>
<dbReference type="Proteomes" id="UP000014909">
    <property type="component" value="Plasmid unnamed"/>
</dbReference>
<gene>
    <name evidence="1" type="ORF">I633_22761</name>
</gene>
<dbReference type="BioCyc" id="AMAC1300253:G12YX-3619-MONOMER"/>
<accession>S5AIG2</accession>
<organism evidence="1 2">
    <name type="scientific">Alteromonas mediterranea 615</name>
    <dbReference type="NCBI Taxonomy" id="1300253"/>
    <lineage>
        <taxon>Bacteria</taxon>
        <taxon>Pseudomonadati</taxon>
        <taxon>Pseudomonadota</taxon>
        <taxon>Gammaproteobacteria</taxon>
        <taxon>Alteromonadales</taxon>
        <taxon>Alteromonadaceae</taxon>
        <taxon>Alteromonas/Salinimonas group</taxon>
        <taxon>Alteromonas</taxon>
    </lineage>
</organism>
<sequence length="55" mass="6206">MQISVDKNDLIALIKMAQSTDDMWDEAMDMALSEMCKKYRPSSIPMTFENDSASA</sequence>
<dbReference type="HOGENOM" id="CLU_3021663_0_0_6"/>
<reference evidence="1 2" key="1">
    <citation type="journal article" date="2013" name="Genome Biol. Evol.">
        <title>Genomic Diversity of "Deep Ecotype" Alteromonas macleodii Isolates: Evidence for Pan-Mediterranean Clonal Frames.</title>
        <authorList>
            <person name="Lopez-Perez M."/>
            <person name="Gonzaga A."/>
            <person name="Rodriguez-Valera F."/>
        </authorList>
    </citation>
    <scope>NUCLEOTIDE SEQUENCE [LARGE SCALE GENOMIC DNA]</scope>
    <source>
        <strain evidence="2">'English Channel 615'</strain>
        <plasmid evidence="2">Plasmid</plasmid>
    </source>
</reference>
<proteinExistence type="predicted"/>
<dbReference type="KEGG" id="amh:I633_22761"/>
<protein>
    <submittedName>
        <fullName evidence="1">Uncharacterized protein</fullName>
    </submittedName>
</protein>